<dbReference type="RefSeq" id="WP_188412030.1">
    <property type="nucleotide sequence ID" value="NZ_BMDJ01000002.1"/>
</dbReference>
<evidence type="ECO:0000313" key="2">
    <source>
        <dbReference type="EMBL" id="GGI23633.1"/>
    </source>
</evidence>
<proteinExistence type="predicted"/>
<reference evidence="3" key="1">
    <citation type="journal article" date="2019" name="Int. J. Syst. Evol. Microbiol.">
        <title>The Global Catalogue of Microorganisms (GCM) 10K type strain sequencing project: providing services to taxonomists for standard genome sequencing and annotation.</title>
        <authorList>
            <consortium name="The Broad Institute Genomics Platform"/>
            <consortium name="The Broad Institute Genome Sequencing Center for Infectious Disease"/>
            <person name="Wu L."/>
            <person name="Ma J."/>
        </authorList>
    </citation>
    <scope>NUCLEOTIDE SEQUENCE [LARGE SCALE GENOMIC DNA]</scope>
    <source>
        <strain evidence="3">CCM 8939</strain>
    </source>
</reference>
<dbReference type="Proteomes" id="UP000645390">
    <property type="component" value="Unassembled WGS sequence"/>
</dbReference>
<evidence type="ECO:0000313" key="3">
    <source>
        <dbReference type="Proteomes" id="UP000645390"/>
    </source>
</evidence>
<dbReference type="EMBL" id="BMDJ01000002">
    <property type="protein sequence ID" value="GGI23633.1"/>
    <property type="molecule type" value="Genomic_DNA"/>
</dbReference>
<evidence type="ECO:0000256" key="1">
    <source>
        <dbReference type="SAM" id="MobiDB-lite"/>
    </source>
</evidence>
<feature type="region of interest" description="Disordered" evidence="1">
    <location>
        <begin position="1"/>
        <end position="48"/>
    </location>
</feature>
<accession>A0ABQ2BDK5</accession>
<keyword evidence="3" id="KW-1185">Reference proteome</keyword>
<organism evidence="2 3">
    <name type="scientific">Pedobacter mendelii</name>
    <dbReference type="NCBI Taxonomy" id="1908240"/>
    <lineage>
        <taxon>Bacteria</taxon>
        <taxon>Pseudomonadati</taxon>
        <taxon>Bacteroidota</taxon>
        <taxon>Sphingobacteriia</taxon>
        <taxon>Sphingobacteriales</taxon>
        <taxon>Sphingobacteriaceae</taxon>
        <taxon>Pedobacter</taxon>
    </lineage>
</organism>
<comment type="caution">
    <text evidence="2">The sequence shown here is derived from an EMBL/GenBank/DDBJ whole genome shotgun (WGS) entry which is preliminary data.</text>
</comment>
<sequence>MNLNYPDPEENPIPSDDNDSGWTSIPSDEHDYIVKGDTEPKGMCLDED</sequence>
<gene>
    <name evidence="2" type="ORF">GCM10008119_08620</name>
</gene>
<feature type="compositionally biased region" description="Basic and acidic residues" evidence="1">
    <location>
        <begin position="27"/>
        <end position="40"/>
    </location>
</feature>
<name>A0ABQ2BDK5_9SPHI</name>
<protein>
    <submittedName>
        <fullName evidence="2">Uncharacterized protein</fullName>
    </submittedName>
</protein>